<reference evidence="2" key="2">
    <citation type="submission" date="2023-05" db="EMBL/GenBank/DDBJ databases">
        <authorList>
            <person name="Schelkunov M.I."/>
        </authorList>
    </citation>
    <scope>NUCLEOTIDE SEQUENCE</scope>
    <source>
        <strain evidence="2">Hsosn_3</strain>
        <tissue evidence="2">Leaf</tissue>
    </source>
</reference>
<dbReference type="EMBL" id="JAUIZM010000007">
    <property type="protein sequence ID" value="KAK1374863.1"/>
    <property type="molecule type" value="Genomic_DNA"/>
</dbReference>
<reference evidence="2" key="1">
    <citation type="submission" date="2023-02" db="EMBL/GenBank/DDBJ databases">
        <title>Genome of toxic invasive species Heracleum sosnowskyi carries increased number of genes despite the absence of recent whole-genome duplications.</title>
        <authorList>
            <person name="Schelkunov M."/>
            <person name="Shtratnikova V."/>
            <person name="Makarenko M."/>
            <person name="Klepikova A."/>
            <person name="Omelchenko D."/>
            <person name="Novikova G."/>
            <person name="Obukhova E."/>
            <person name="Bogdanov V."/>
            <person name="Penin A."/>
            <person name="Logacheva M."/>
        </authorList>
    </citation>
    <scope>NUCLEOTIDE SEQUENCE</scope>
    <source>
        <strain evidence="2">Hsosn_3</strain>
        <tissue evidence="2">Leaf</tissue>
    </source>
</reference>
<feature type="region of interest" description="Disordered" evidence="1">
    <location>
        <begin position="158"/>
        <end position="206"/>
    </location>
</feature>
<feature type="compositionally biased region" description="Basic residues" evidence="1">
    <location>
        <begin position="7"/>
        <end position="20"/>
    </location>
</feature>
<proteinExistence type="predicted"/>
<gene>
    <name evidence="2" type="ORF">POM88_031056</name>
</gene>
<name>A0AAD8HYR0_9APIA</name>
<accession>A0AAD8HYR0</accession>
<evidence type="ECO:0000313" key="2">
    <source>
        <dbReference type="EMBL" id="KAK1374863.1"/>
    </source>
</evidence>
<feature type="region of interest" description="Disordered" evidence="1">
    <location>
        <begin position="52"/>
        <end position="121"/>
    </location>
</feature>
<organism evidence="2 3">
    <name type="scientific">Heracleum sosnowskyi</name>
    <dbReference type="NCBI Taxonomy" id="360622"/>
    <lineage>
        <taxon>Eukaryota</taxon>
        <taxon>Viridiplantae</taxon>
        <taxon>Streptophyta</taxon>
        <taxon>Embryophyta</taxon>
        <taxon>Tracheophyta</taxon>
        <taxon>Spermatophyta</taxon>
        <taxon>Magnoliopsida</taxon>
        <taxon>eudicotyledons</taxon>
        <taxon>Gunneridae</taxon>
        <taxon>Pentapetalae</taxon>
        <taxon>asterids</taxon>
        <taxon>campanulids</taxon>
        <taxon>Apiales</taxon>
        <taxon>Apiaceae</taxon>
        <taxon>Apioideae</taxon>
        <taxon>apioid superclade</taxon>
        <taxon>Tordylieae</taxon>
        <taxon>Tordyliinae</taxon>
        <taxon>Heracleum</taxon>
    </lineage>
</organism>
<sequence length="206" mass="22607">MKLLPPKSRRMPGRPKKHRRREADEIGAGSRMSKKGIAMTCSRCLKIGHNKATCKTSEAETTVDNSSHGQGQSKKRGRPVQKNHDNPQAPCTQEATTETAQKKKIGRPPKASNTQVQTRKKPSVLELQYKTQQSGVGVLIGDDGHTYLSSSTSTIRLISSQPCTPTQTAEELQRQSSSSQPMTSSNLSSPLKKGNKQVFPRSELKK</sequence>
<feature type="compositionally biased region" description="Polar residues" evidence="1">
    <location>
        <begin position="89"/>
        <end position="99"/>
    </location>
</feature>
<feature type="compositionally biased region" description="Low complexity" evidence="1">
    <location>
        <begin position="176"/>
        <end position="189"/>
    </location>
</feature>
<keyword evidence="3" id="KW-1185">Reference proteome</keyword>
<protein>
    <submittedName>
        <fullName evidence="2">Uncharacterized protein</fullName>
    </submittedName>
</protein>
<feature type="compositionally biased region" description="Polar residues" evidence="1">
    <location>
        <begin position="161"/>
        <end position="170"/>
    </location>
</feature>
<dbReference type="Proteomes" id="UP001237642">
    <property type="component" value="Unassembled WGS sequence"/>
</dbReference>
<feature type="compositionally biased region" description="Polar residues" evidence="1">
    <location>
        <begin position="53"/>
        <end position="72"/>
    </location>
</feature>
<evidence type="ECO:0000313" key="3">
    <source>
        <dbReference type="Proteomes" id="UP001237642"/>
    </source>
</evidence>
<dbReference type="AlphaFoldDB" id="A0AAD8HYR0"/>
<comment type="caution">
    <text evidence="2">The sequence shown here is derived from an EMBL/GenBank/DDBJ whole genome shotgun (WGS) entry which is preliminary data.</text>
</comment>
<feature type="region of interest" description="Disordered" evidence="1">
    <location>
        <begin position="1"/>
        <end position="37"/>
    </location>
</feature>
<evidence type="ECO:0000256" key="1">
    <source>
        <dbReference type="SAM" id="MobiDB-lite"/>
    </source>
</evidence>